<accession>A0A1T2L3M8</accession>
<evidence type="ECO:0000313" key="2">
    <source>
        <dbReference type="EMBL" id="OOZ39672.1"/>
    </source>
</evidence>
<dbReference type="EMBL" id="MPRL01000045">
    <property type="protein sequence ID" value="OOZ39672.1"/>
    <property type="molecule type" value="Genomic_DNA"/>
</dbReference>
<reference evidence="2 3" key="1">
    <citation type="submission" date="2016-11" db="EMBL/GenBank/DDBJ databases">
        <title>Mixed transmission modes and dynamic genome evolution in an obligate animal-bacterial symbiosis.</title>
        <authorList>
            <person name="Russell S.L."/>
            <person name="Corbett-Detig R.B."/>
            <person name="Cavanaugh C.M."/>
        </authorList>
    </citation>
    <scope>NUCLEOTIDE SEQUENCE [LARGE SCALE GENOMIC DNA]</scope>
    <source>
        <strain evidence="2">Sveles-Q1</strain>
    </source>
</reference>
<gene>
    <name evidence="2" type="ORF">BOW53_10685</name>
</gene>
<comment type="caution">
    <text evidence="2">The sequence shown here is derived from an EMBL/GenBank/DDBJ whole genome shotgun (WGS) entry which is preliminary data.</text>
</comment>
<sequence>MEVKFSELPGSRERHLQRRDGNLLFPESVRNPDPAEILAARQADAADADRFVEELQSALEQAVSLPPNAESDVVLKLRGDIERLYEQSIALPGDHSNERNGLQKLYEVVMRAVRGAAGDDRLAMKELEDAEAARALHLKLLEYPLVADLLQPESPIGEDELLPTLLSEPVEVVKAVLTMFDQDQQVVLQQHGRELMERLKAEGHDLPDAWAVLALLEHRL</sequence>
<feature type="region of interest" description="Disordered" evidence="1">
    <location>
        <begin position="1"/>
        <end position="20"/>
    </location>
</feature>
<evidence type="ECO:0000256" key="1">
    <source>
        <dbReference type="SAM" id="MobiDB-lite"/>
    </source>
</evidence>
<dbReference type="AlphaFoldDB" id="A0A1T2L3M8"/>
<evidence type="ECO:0000313" key="3">
    <source>
        <dbReference type="Proteomes" id="UP000191110"/>
    </source>
</evidence>
<dbReference type="Proteomes" id="UP000191110">
    <property type="component" value="Unassembled WGS sequence"/>
</dbReference>
<organism evidence="2 3">
    <name type="scientific">Solemya pervernicosa gill symbiont</name>
    <dbReference type="NCBI Taxonomy" id="642797"/>
    <lineage>
        <taxon>Bacteria</taxon>
        <taxon>Pseudomonadati</taxon>
        <taxon>Pseudomonadota</taxon>
        <taxon>Gammaproteobacteria</taxon>
        <taxon>sulfur-oxidizing symbionts</taxon>
    </lineage>
</organism>
<proteinExistence type="predicted"/>
<protein>
    <submittedName>
        <fullName evidence="2">Uncharacterized protein</fullName>
    </submittedName>
</protein>
<name>A0A1T2L3M8_9GAMM</name>
<keyword evidence="3" id="KW-1185">Reference proteome</keyword>